<keyword evidence="5" id="KW-1185">Reference proteome</keyword>
<dbReference type="Pfam" id="PF01522">
    <property type="entry name" value="Polysacc_deac_1"/>
    <property type="match status" value="1"/>
</dbReference>
<sequence>MLTDEMVNSLDNGNENKADRRKRVNRIKVAIIILFILFLVLPTIYCIMLGLQVNRLEQQVSELLEIHKNYGITMNDSKNERYAYAAEKDVSEIKEDEPEEAIDMHVILDSEDALDTEATLEAESDERMTNQEGLMDKSPDKEEIEKKEDTDEIDVIENTEDIEDTKDTKDTQDTDNEEKVEKTKEKQGKYAGKKVYITFDDGPSVYTNEILDILEQYNVKATFFVTGKEDDYSKEIYRRIVNDGHTLGMHSYSHVYKKIYNSVEDFDKDFTKLRKLLYDTTGYMPSIFRFPGGSDNLVNKNGMEDFIRYLNKASIVYFDWNVVNGDATGYQYTKKQLIRNVLSGVENKKVSIVLMHDSPTKGKTVESLPDLLEKLIKEDAEILPLNEEVSPIQMIKADTIE</sequence>
<dbReference type="PANTHER" id="PTHR10587:SF125">
    <property type="entry name" value="POLYSACCHARIDE DEACETYLASE YHEN-RELATED"/>
    <property type="match status" value="1"/>
</dbReference>
<dbReference type="AlphaFoldDB" id="A0A839K054"/>
<feature type="region of interest" description="Disordered" evidence="1">
    <location>
        <begin position="120"/>
        <end position="185"/>
    </location>
</feature>
<dbReference type="RefSeq" id="WP_228352508.1">
    <property type="nucleotide sequence ID" value="NZ_JACEGA010000001.1"/>
</dbReference>
<keyword evidence="2" id="KW-1133">Transmembrane helix</keyword>
<evidence type="ECO:0000313" key="4">
    <source>
        <dbReference type="EMBL" id="MBB2182818.1"/>
    </source>
</evidence>
<evidence type="ECO:0000313" key="5">
    <source>
        <dbReference type="Proteomes" id="UP000574276"/>
    </source>
</evidence>
<dbReference type="Proteomes" id="UP000574276">
    <property type="component" value="Unassembled WGS sequence"/>
</dbReference>
<gene>
    <name evidence="4" type="ORF">H0486_08005</name>
</gene>
<feature type="transmembrane region" description="Helical" evidence="2">
    <location>
        <begin position="29"/>
        <end position="51"/>
    </location>
</feature>
<dbReference type="PROSITE" id="PS51677">
    <property type="entry name" value="NODB"/>
    <property type="match status" value="1"/>
</dbReference>
<accession>A0A839K054</accession>
<reference evidence="4 5" key="1">
    <citation type="submission" date="2020-07" db="EMBL/GenBank/DDBJ databases">
        <title>Characterization and genome sequencing of isolate MD1, a novel member within the family Lachnospiraceae.</title>
        <authorList>
            <person name="Rettenmaier R."/>
            <person name="Di Bello L."/>
            <person name="Zinser C."/>
            <person name="Scheitz K."/>
            <person name="Liebl W."/>
            <person name="Zverlov V."/>
        </authorList>
    </citation>
    <scope>NUCLEOTIDE SEQUENCE [LARGE SCALE GENOMIC DNA]</scope>
    <source>
        <strain evidence="4 5">MD1</strain>
    </source>
</reference>
<feature type="compositionally biased region" description="Basic and acidic residues" evidence="1">
    <location>
        <begin position="125"/>
        <end position="149"/>
    </location>
</feature>
<keyword evidence="2" id="KW-0812">Transmembrane</keyword>
<organism evidence="4 5">
    <name type="scientific">Variimorphobacter saccharofermentans</name>
    <dbReference type="NCBI Taxonomy" id="2755051"/>
    <lineage>
        <taxon>Bacteria</taxon>
        <taxon>Bacillati</taxon>
        <taxon>Bacillota</taxon>
        <taxon>Clostridia</taxon>
        <taxon>Lachnospirales</taxon>
        <taxon>Lachnospiraceae</taxon>
        <taxon>Variimorphobacter</taxon>
    </lineage>
</organism>
<dbReference type="SUPFAM" id="SSF88713">
    <property type="entry name" value="Glycoside hydrolase/deacetylase"/>
    <property type="match status" value="1"/>
</dbReference>
<dbReference type="Gene3D" id="3.20.20.370">
    <property type="entry name" value="Glycoside hydrolase/deacetylase"/>
    <property type="match status" value="1"/>
</dbReference>
<protein>
    <submittedName>
        <fullName evidence="4">Polysaccharide deacetylase</fullName>
    </submittedName>
</protein>
<dbReference type="CDD" id="cd10944">
    <property type="entry name" value="CE4_SmPgdA_like"/>
    <property type="match status" value="1"/>
</dbReference>
<dbReference type="InterPro" id="IPR002509">
    <property type="entry name" value="NODB_dom"/>
</dbReference>
<comment type="caution">
    <text evidence="4">The sequence shown here is derived from an EMBL/GenBank/DDBJ whole genome shotgun (WGS) entry which is preliminary data.</text>
</comment>
<dbReference type="EMBL" id="JACEGA010000001">
    <property type="protein sequence ID" value="MBB2182818.1"/>
    <property type="molecule type" value="Genomic_DNA"/>
</dbReference>
<name>A0A839K054_9FIRM</name>
<keyword evidence="2" id="KW-0472">Membrane</keyword>
<dbReference type="InterPro" id="IPR011330">
    <property type="entry name" value="Glyco_hydro/deAcase_b/a-brl"/>
</dbReference>
<feature type="compositionally biased region" description="Acidic residues" evidence="1">
    <location>
        <begin position="150"/>
        <end position="164"/>
    </location>
</feature>
<feature type="domain" description="NodB homology" evidence="3">
    <location>
        <begin position="193"/>
        <end position="383"/>
    </location>
</feature>
<feature type="compositionally biased region" description="Basic and acidic residues" evidence="1">
    <location>
        <begin position="165"/>
        <end position="185"/>
    </location>
</feature>
<dbReference type="InterPro" id="IPR050248">
    <property type="entry name" value="Polysacc_deacetylase_ArnD"/>
</dbReference>
<dbReference type="GO" id="GO:0005975">
    <property type="term" value="P:carbohydrate metabolic process"/>
    <property type="evidence" value="ECO:0007669"/>
    <property type="project" value="InterPro"/>
</dbReference>
<dbReference type="GO" id="GO:0016810">
    <property type="term" value="F:hydrolase activity, acting on carbon-nitrogen (but not peptide) bonds"/>
    <property type="evidence" value="ECO:0007669"/>
    <property type="project" value="InterPro"/>
</dbReference>
<evidence type="ECO:0000256" key="2">
    <source>
        <dbReference type="SAM" id="Phobius"/>
    </source>
</evidence>
<dbReference type="PANTHER" id="PTHR10587">
    <property type="entry name" value="GLYCOSYL TRANSFERASE-RELATED"/>
    <property type="match status" value="1"/>
</dbReference>
<evidence type="ECO:0000259" key="3">
    <source>
        <dbReference type="PROSITE" id="PS51677"/>
    </source>
</evidence>
<proteinExistence type="predicted"/>
<evidence type="ECO:0000256" key="1">
    <source>
        <dbReference type="SAM" id="MobiDB-lite"/>
    </source>
</evidence>